<dbReference type="Proteomes" id="UP000054270">
    <property type="component" value="Unassembled WGS sequence"/>
</dbReference>
<protein>
    <submittedName>
        <fullName evidence="2">Uncharacterized protein</fullName>
    </submittedName>
</protein>
<accession>A0A0D2KH30</accession>
<organism evidence="2 3">
    <name type="scientific">Hypholoma sublateritium (strain FD-334 SS-4)</name>
    <dbReference type="NCBI Taxonomy" id="945553"/>
    <lineage>
        <taxon>Eukaryota</taxon>
        <taxon>Fungi</taxon>
        <taxon>Dikarya</taxon>
        <taxon>Basidiomycota</taxon>
        <taxon>Agaricomycotina</taxon>
        <taxon>Agaricomycetes</taxon>
        <taxon>Agaricomycetidae</taxon>
        <taxon>Agaricales</taxon>
        <taxon>Agaricineae</taxon>
        <taxon>Strophariaceae</taxon>
        <taxon>Hypholoma</taxon>
    </lineage>
</organism>
<gene>
    <name evidence="2" type="ORF">HYPSUDRAFT_209167</name>
</gene>
<feature type="region of interest" description="Disordered" evidence="1">
    <location>
        <begin position="71"/>
        <end position="105"/>
    </location>
</feature>
<sequence>MSSQTKPEQLVHWRPHAPGAVYVSDFPRRRASVVGYTQNVAIELRGAAQRIVQCLNDVRTQMRPLISRSRGLSAPLHVPGSRVADPPPEETPAYTNDVRQEAVLH</sequence>
<evidence type="ECO:0000313" key="2">
    <source>
        <dbReference type="EMBL" id="KJA13887.1"/>
    </source>
</evidence>
<name>A0A0D2KH30_HYPSF</name>
<evidence type="ECO:0000256" key="1">
    <source>
        <dbReference type="SAM" id="MobiDB-lite"/>
    </source>
</evidence>
<proteinExistence type="predicted"/>
<evidence type="ECO:0000313" key="3">
    <source>
        <dbReference type="Proteomes" id="UP000054270"/>
    </source>
</evidence>
<keyword evidence="3" id="KW-1185">Reference proteome</keyword>
<dbReference type="EMBL" id="KN817707">
    <property type="protein sequence ID" value="KJA13887.1"/>
    <property type="molecule type" value="Genomic_DNA"/>
</dbReference>
<reference evidence="3" key="1">
    <citation type="submission" date="2014-04" db="EMBL/GenBank/DDBJ databases">
        <title>Evolutionary Origins and Diversification of the Mycorrhizal Mutualists.</title>
        <authorList>
            <consortium name="DOE Joint Genome Institute"/>
            <consortium name="Mycorrhizal Genomics Consortium"/>
            <person name="Kohler A."/>
            <person name="Kuo A."/>
            <person name="Nagy L.G."/>
            <person name="Floudas D."/>
            <person name="Copeland A."/>
            <person name="Barry K.W."/>
            <person name="Cichocki N."/>
            <person name="Veneault-Fourrey C."/>
            <person name="LaButti K."/>
            <person name="Lindquist E.A."/>
            <person name="Lipzen A."/>
            <person name="Lundell T."/>
            <person name="Morin E."/>
            <person name="Murat C."/>
            <person name="Riley R."/>
            <person name="Ohm R."/>
            <person name="Sun H."/>
            <person name="Tunlid A."/>
            <person name="Henrissat B."/>
            <person name="Grigoriev I.V."/>
            <person name="Hibbett D.S."/>
            <person name="Martin F."/>
        </authorList>
    </citation>
    <scope>NUCLEOTIDE SEQUENCE [LARGE SCALE GENOMIC DNA]</scope>
    <source>
        <strain evidence="3">FD-334 SS-4</strain>
    </source>
</reference>
<dbReference type="AlphaFoldDB" id="A0A0D2KH30"/>